<comment type="caution">
    <text evidence="3">The sequence shown here is derived from an EMBL/GenBank/DDBJ whole genome shotgun (WGS) entry which is preliminary data.</text>
</comment>
<dbReference type="eggNOG" id="ENOG5032Z72">
    <property type="taxonomic scope" value="Bacteria"/>
</dbReference>
<dbReference type="EMBL" id="APNK01000001">
    <property type="protein sequence ID" value="KEZ79296.1"/>
    <property type="molecule type" value="Genomic_DNA"/>
</dbReference>
<protein>
    <submittedName>
        <fullName evidence="3">Uncharacterized protein</fullName>
    </submittedName>
</protein>
<gene>
    <name evidence="3" type="ORF">C41B8_01065</name>
</gene>
<keyword evidence="2" id="KW-0732">Signal</keyword>
<feature type="region of interest" description="Disordered" evidence="1">
    <location>
        <begin position="125"/>
        <end position="180"/>
    </location>
</feature>
<evidence type="ECO:0000256" key="2">
    <source>
        <dbReference type="SAM" id="SignalP"/>
    </source>
</evidence>
<dbReference type="RefSeq" id="WP_037332879.1">
    <property type="nucleotide sequence ID" value="NZ_APNK01000001.1"/>
</dbReference>
<accession>A0A084IRG2</accession>
<evidence type="ECO:0000313" key="3">
    <source>
        <dbReference type="EMBL" id="KEZ79296.1"/>
    </source>
</evidence>
<feature type="compositionally biased region" description="Polar residues" evidence="1">
    <location>
        <begin position="147"/>
        <end position="160"/>
    </location>
</feature>
<keyword evidence="4" id="KW-1185">Reference proteome</keyword>
<evidence type="ECO:0000256" key="1">
    <source>
        <dbReference type="SAM" id="MobiDB-lite"/>
    </source>
</evidence>
<evidence type="ECO:0000313" key="4">
    <source>
        <dbReference type="Proteomes" id="UP000028302"/>
    </source>
</evidence>
<feature type="signal peptide" evidence="2">
    <location>
        <begin position="1"/>
        <end position="24"/>
    </location>
</feature>
<name>A0A084IRG2_SALHC</name>
<sequence length="180" mass="20048">MIKRVCTLCALAIAALSFTGMAVAADSSGQNNTQQLMKTYRSDAQQLKQIHDKTIKNNPGLAKEQQQFQDQVKSAIKKQGYDINEGQKRMQSMAKKLQSGKLSDKQRKQVMQNFQEERQKMVKARNAALSQPDVQKSGQKLEKDTISAMNKQNPKTQQLISEMKSVRGKLQQSAGSNSGS</sequence>
<proteinExistence type="predicted"/>
<organism evidence="3 4">
    <name type="scientific">Salinisphaera hydrothermalis (strain C41B8)</name>
    <dbReference type="NCBI Taxonomy" id="1304275"/>
    <lineage>
        <taxon>Bacteria</taxon>
        <taxon>Pseudomonadati</taxon>
        <taxon>Pseudomonadota</taxon>
        <taxon>Gammaproteobacteria</taxon>
        <taxon>Salinisphaerales</taxon>
        <taxon>Salinisphaeraceae</taxon>
        <taxon>Salinisphaera</taxon>
    </lineage>
</organism>
<dbReference type="Proteomes" id="UP000028302">
    <property type="component" value="Unassembled WGS sequence"/>
</dbReference>
<feature type="compositionally biased region" description="Polar residues" evidence="1">
    <location>
        <begin position="128"/>
        <end position="138"/>
    </location>
</feature>
<dbReference type="AlphaFoldDB" id="A0A084IRG2"/>
<dbReference type="STRING" id="1304275.C41B8_01065"/>
<feature type="compositionally biased region" description="Polar residues" evidence="1">
    <location>
        <begin position="170"/>
        <end position="180"/>
    </location>
</feature>
<feature type="chain" id="PRO_5001776627" evidence="2">
    <location>
        <begin position="25"/>
        <end position="180"/>
    </location>
</feature>
<reference evidence="3 4" key="1">
    <citation type="submission" date="2013-03" db="EMBL/GenBank/DDBJ databases">
        <title>Salinisphaera hydrothermalis C41B8 Genome Sequencing.</title>
        <authorList>
            <person name="Li C."/>
            <person name="Lai Q."/>
            <person name="Shao Z."/>
        </authorList>
    </citation>
    <scope>NUCLEOTIDE SEQUENCE [LARGE SCALE GENOMIC DNA]</scope>
    <source>
        <strain evidence="3 4">C41B8</strain>
    </source>
</reference>
<dbReference type="OrthoDB" id="7066223at2"/>